<protein>
    <submittedName>
        <fullName evidence="8">Vacuolar iron transporter cccA</fullName>
    </submittedName>
</protein>
<feature type="transmembrane region" description="Helical" evidence="7">
    <location>
        <begin position="138"/>
        <end position="161"/>
    </location>
</feature>
<comment type="similarity">
    <text evidence="2">Belongs to the CCC1 family.</text>
</comment>
<evidence type="ECO:0000256" key="7">
    <source>
        <dbReference type="SAM" id="Phobius"/>
    </source>
</evidence>
<name>A0A9P7AWR8_9HELO</name>
<feature type="compositionally biased region" description="Polar residues" evidence="6">
    <location>
        <begin position="45"/>
        <end position="55"/>
    </location>
</feature>
<dbReference type="Pfam" id="PF01988">
    <property type="entry name" value="VIT1"/>
    <property type="match status" value="1"/>
</dbReference>
<reference evidence="8" key="1">
    <citation type="submission" date="2019-07" db="EMBL/GenBank/DDBJ databases">
        <title>Hyphodiscus hymeniophilus genome sequencing and assembly.</title>
        <authorList>
            <person name="Kramer G."/>
            <person name="Nodwell J."/>
        </authorList>
    </citation>
    <scope>NUCLEOTIDE SEQUENCE</scope>
    <source>
        <strain evidence="8">ATCC 34498</strain>
    </source>
</reference>
<evidence type="ECO:0000256" key="6">
    <source>
        <dbReference type="SAM" id="MobiDB-lite"/>
    </source>
</evidence>
<dbReference type="OrthoDB" id="73465at2759"/>
<dbReference type="PANTHER" id="PTHR31851">
    <property type="entry name" value="FE(2+)/MN(2+) TRANSPORTER PCL1"/>
    <property type="match status" value="1"/>
</dbReference>
<dbReference type="EMBL" id="VNKQ01000010">
    <property type="protein sequence ID" value="KAG0648466.1"/>
    <property type="molecule type" value="Genomic_DNA"/>
</dbReference>
<evidence type="ECO:0000256" key="4">
    <source>
        <dbReference type="ARBA" id="ARBA00022989"/>
    </source>
</evidence>
<feature type="region of interest" description="Disordered" evidence="6">
    <location>
        <begin position="33"/>
        <end position="57"/>
    </location>
</feature>
<feature type="transmembrane region" description="Helical" evidence="7">
    <location>
        <begin position="266"/>
        <end position="286"/>
    </location>
</feature>
<dbReference type="InterPro" id="IPR008217">
    <property type="entry name" value="Ccc1_fam"/>
</dbReference>
<evidence type="ECO:0000256" key="2">
    <source>
        <dbReference type="ARBA" id="ARBA00007049"/>
    </source>
</evidence>
<evidence type="ECO:0000313" key="9">
    <source>
        <dbReference type="Proteomes" id="UP000785200"/>
    </source>
</evidence>
<proteinExistence type="inferred from homology"/>
<evidence type="ECO:0000256" key="3">
    <source>
        <dbReference type="ARBA" id="ARBA00022692"/>
    </source>
</evidence>
<organism evidence="8 9">
    <name type="scientific">Hyphodiscus hymeniophilus</name>
    <dbReference type="NCBI Taxonomy" id="353542"/>
    <lineage>
        <taxon>Eukaryota</taxon>
        <taxon>Fungi</taxon>
        <taxon>Dikarya</taxon>
        <taxon>Ascomycota</taxon>
        <taxon>Pezizomycotina</taxon>
        <taxon>Leotiomycetes</taxon>
        <taxon>Helotiales</taxon>
        <taxon>Hyphodiscaceae</taxon>
        <taxon>Hyphodiscus</taxon>
    </lineage>
</organism>
<evidence type="ECO:0000256" key="1">
    <source>
        <dbReference type="ARBA" id="ARBA00004127"/>
    </source>
</evidence>
<sequence>MSLSSNTAQAPHLVKVYDHNGTDVGFEMVTRSNTEPVSGLKRTHTPQMPLSSHPPTVNGKPWSYTQLSSHARLQAETSEKDTTIRPLEPLGNEIVKQQKSRKIRSDMARNFIIGFADGSTVPFALTAGLSSVTNRKTIIAAGLLELVVGAISMAVGAGLAAQHERQEFLTKEKRGSKRLETEPDEVAEDIAEIFRGFEIEKENLRPFLHALVKKPKSYLHFVMEFKYQIQKPSISRVFISAGTMALAYAIAGALPMIPYFITALKIRHALFISIGIAVVEFFLLGFRNGYAAGGTYKTGLVGALMTLVGGGVAIGASYTLRVNINKN</sequence>
<keyword evidence="9" id="KW-1185">Reference proteome</keyword>
<comment type="subcellular location">
    <subcellularLocation>
        <location evidence="1">Endomembrane system</location>
        <topology evidence="1">Multi-pass membrane protein</topology>
    </subcellularLocation>
</comment>
<keyword evidence="3 7" id="KW-0812">Transmembrane</keyword>
<evidence type="ECO:0000256" key="5">
    <source>
        <dbReference type="ARBA" id="ARBA00023136"/>
    </source>
</evidence>
<evidence type="ECO:0000313" key="8">
    <source>
        <dbReference type="EMBL" id="KAG0648466.1"/>
    </source>
</evidence>
<feature type="transmembrane region" description="Helical" evidence="7">
    <location>
        <begin position="298"/>
        <end position="320"/>
    </location>
</feature>
<comment type="caution">
    <text evidence="8">The sequence shown here is derived from an EMBL/GenBank/DDBJ whole genome shotgun (WGS) entry which is preliminary data.</text>
</comment>
<dbReference type="AlphaFoldDB" id="A0A9P7AWR8"/>
<accession>A0A9P7AWR8</accession>
<gene>
    <name evidence="8" type="ORF">D0Z07_5547</name>
</gene>
<keyword evidence="5 7" id="KW-0472">Membrane</keyword>
<dbReference type="GO" id="GO:0012505">
    <property type="term" value="C:endomembrane system"/>
    <property type="evidence" value="ECO:0007669"/>
    <property type="project" value="UniProtKB-SubCell"/>
</dbReference>
<feature type="transmembrane region" description="Helical" evidence="7">
    <location>
        <begin position="237"/>
        <end position="260"/>
    </location>
</feature>
<feature type="transmembrane region" description="Helical" evidence="7">
    <location>
        <begin position="111"/>
        <end position="132"/>
    </location>
</feature>
<keyword evidence="4 7" id="KW-1133">Transmembrane helix</keyword>
<dbReference type="GO" id="GO:0005384">
    <property type="term" value="F:manganese ion transmembrane transporter activity"/>
    <property type="evidence" value="ECO:0007669"/>
    <property type="project" value="InterPro"/>
</dbReference>
<dbReference type="Proteomes" id="UP000785200">
    <property type="component" value="Unassembled WGS sequence"/>
</dbReference>
<dbReference type="GO" id="GO:0030026">
    <property type="term" value="P:intracellular manganese ion homeostasis"/>
    <property type="evidence" value="ECO:0007669"/>
    <property type="project" value="InterPro"/>
</dbReference>